<dbReference type="PANTHER" id="PTHR35192:SF2">
    <property type="entry name" value="APPLE DOMAIN-CONTAINING PROTEIN"/>
    <property type="match status" value="1"/>
</dbReference>
<protein>
    <submittedName>
        <fullName evidence="3">Delayed-type hypersensitivity antigen</fullName>
    </submittedName>
</protein>
<evidence type="ECO:0000313" key="3">
    <source>
        <dbReference type="EMBL" id="KIR80469.1"/>
    </source>
</evidence>
<dbReference type="PANTHER" id="PTHR35192">
    <property type="entry name" value="PROTEIN, PUTATIVE-RELATED"/>
    <property type="match status" value="1"/>
</dbReference>
<dbReference type="InterPro" id="IPR048661">
    <property type="entry name" value="CPL1-like"/>
</dbReference>
<keyword evidence="1" id="KW-0732">Signal</keyword>
<gene>
    <name evidence="3" type="ORF">I306_02447</name>
</gene>
<reference evidence="3 4" key="1">
    <citation type="submission" date="2015-01" db="EMBL/GenBank/DDBJ databases">
        <title>The Genome Sequence of Cryptococcus gattii EJB2.</title>
        <authorList>
            <consortium name="The Broad Institute Genomics Platform"/>
            <person name="Cuomo C."/>
            <person name="Litvintseva A."/>
            <person name="Chen Y."/>
            <person name="Heitman J."/>
            <person name="Sun S."/>
            <person name="Springer D."/>
            <person name="Dromer F."/>
            <person name="Young S."/>
            <person name="Zeng Q."/>
            <person name="Gargeya S."/>
            <person name="Abouelleil A."/>
            <person name="Alvarado L."/>
            <person name="Chapman S.B."/>
            <person name="Gainer-Dewar J."/>
            <person name="Goldberg J."/>
            <person name="Griggs A."/>
            <person name="Gujja S."/>
            <person name="Hansen M."/>
            <person name="Howarth C."/>
            <person name="Imamovic A."/>
            <person name="Larimer J."/>
            <person name="Murphy C."/>
            <person name="Naylor J."/>
            <person name="Pearson M."/>
            <person name="Priest M."/>
            <person name="Roberts A."/>
            <person name="Saif S."/>
            <person name="Shea T."/>
            <person name="Sykes S."/>
            <person name="Wortman J."/>
            <person name="Nusbaum C."/>
            <person name="Birren B."/>
        </authorList>
    </citation>
    <scope>NUCLEOTIDE SEQUENCE [LARGE SCALE GENOMIC DNA]</scope>
    <source>
        <strain evidence="3 4">EJB2</strain>
    </source>
</reference>
<dbReference type="Proteomes" id="UP000054272">
    <property type="component" value="Unassembled WGS sequence"/>
</dbReference>
<accession>A0ABR5BYL3</accession>
<evidence type="ECO:0000259" key="2">
    <source>
        <dbReference type="Pfam" id="PF21671"/>
    </source>
</evidence>
<evidence type="ECO:0000313" key="4">
    <source>
        <dbReference type="Proteomes" id="UP000054272"/>
    </source>
</evidence>
<dbReference type="InterPro" id="IPR038955">
    <property type="entry name" value="PriA/CPL1_fungi"/>
</dbReference>
<name>A0ABR5BYL3_9TREE</name>
<dbReference type="EMBL" id="KN848631">
    <property type="protein sequence ID" value="KIR80469.1"/>
    <property type="molecule type" value="Genomic_DNA"/>
</dbReference>
<dbReference type="Pfam" id="PF21671">
    <property type="entry name" value="CPL1-like"/>
    <property type="match status" value="1"/>
</dbReference>
<feature type="signal peptide" evidence="1">
    <location>
        <begin position="1"/>
        <end position="22"/>
    </location>
</feature>
<keyword evidence="4" id="KW-1185">Reference proteome</keyword>
<proteinExistence type="predicted"/>
<organism evidence="3 4">
    <name type="scientific">Cryptococcus gattii EJB2</name>
    <dbReference type="NCBI Taxonomy" id="1296103"/>
    <lineage>
        <taxon>Eukaryota</taxon>
        <taxon>Fungi</taxon>
        <taxon>Dikarya</taxon>
        <taxon>Basidiomycota</taxon>
        <taxon>Agaricomycotina</taxon>
        <taxon>Tremellomycetes</taxon>
        <taxon>Tremellales</taxon>
        <taxon>Cryptococcaceae</taxon>
        <taxon>Cryptococcus</taxon>
        <taxon>Cryptococcus gattii species complex</taxon>
    </lineage>
</organism>
<feature type="domain" description="Protein CPL1-like" evidence="2">
    <location>
        <begin position="251"/>
        <end position="333"/>
    </location>
</feature>
<sequence length="344" mass="36081">MFSSIIVTLLFGTLLSLPAICADTPWLGCVLTTAANGAASISSRQSDSATCVSSCGDSNYLYAFYVDGIVVGNNCYCVSEANYISAVNYVAPSGSSTDCIAIVQAASYATSSTFSYNNCYAPTGLVSALINTVTGVLGTTVSSPRACFELCASTSAAYYTPYLLGGNTLSPRYGCSCGDETTVSGSPSYCGLGSFYAYSHPAAAAASGLSRRKHANERIQAQRRSEMIRERQWDCPTGMNACNVNGVVNSWECVDSTSDIESCGGCTYGDYNPSRNSSESTGVEYVPFPSACFMTASNEISCTALPGVLRGSVTCSNGQCEAFACKRGWTLRNGQCTKSVTLQL</sequence>
<evidence type="ECO:0000256" key="1">
    <source>
        <dbReference type="SAM" id="SignalP"/>
    </source>
</evidence>
<feature type="chain" id="PRO_5046618168" evidence="1">
    <location>
        <begin position="23"/>
        <end position="344"/>
    </location>
</feature>